<accession>A0A132A8D9</accession>
<dbReference type="GO" id="GO:0004222">
    <property type="term" value="F:metalloendopeptidase activity"/>
    <property type="evidence" value="ECO:0007669"/>
    <property type="project" value="InterPro"/>
</dbReference>
<sequence length="233" mass="28136">MDSSRDPCQDFYSYACGRWLKNVNFNSNIDRLIPFELMRLKTENNIRFILSNSWDHERNKLNDKIIKSKSISVEWLARMHQQCHNGTEKNFSVRFKKIWNQFIPSRFNLTWPLGYDQSKNLLRFYKNWLDLYADYYKFFGEGTVFEISSFRLEHNRDSILFKTIRFGKRPRSVGEIFRTYWRLLEDMDVIRCFKSQTKIFKENIQNAAKLQSDLEYNSFNYSVVSIAKVKLFV</sequence>
<dbReference type="Gene3D" id="1.10.1380.10">
    <property type="entry name" value="Neutral endopeptidase , domain2"/>
    <property type="match status" value="1"/>
</dbReference>
<organism evidence="3 4">
    <name type="scientific">Sarcoptes scabiei</name>
    <name type="common">Itch mite</name>
    <name type="synonym">Acarus scabiei</name>
    <dbReference type="NCBI Taxonomy" id="52283"/>
    <lineage>
        <taxon>Eukaryota</taxon>
        <taxon>Metazoa</taxon>
        <taxon>Ecdysozoa</taxon>
        <taxon>Arthropoda</taxon>
        <taxon>Chelicerata</taxon>
        <taxon>Arachnida</taxon>
        <taxon>Acari</taxon>
        <taxon>Acariformes</taxon>
        <taxon>Sarcoptiformes</taxon>
        <taxon>Astigmata</taxon>
        <taxon>Psoroptidia</taxon>
        <taxon>Sarcoptoidea</taxon>
        <taxon>Sarcoptidae</taxon>
        <taxon>Sarcoptinae</taxon>
        <taxon>Sarcoptes</taxon>
    </lineage>
</organism>
<comment type="caution">
    <text evidence="3">The sequence shown here is derived from an EMBL/GenBank/DDBJ whole genome shotgun (WGS) entry which is preliminary data.</text>
</comment>
<dbReference type="Gene3D" id="3.40.390.10">
    <property type="entry name" value="Collagenase (Catalytic Domain)"/>
    <property type="match status" value="1"/>
</dbReference>
<dbReference type="GO" id="GO:0006508">
    <property type="term" value="P:proteolysis"/>
    <property type="evidence" value="ECO:0007669"/>
    <property type="project" value="InterPro"/>
</dbReference>
<dbReference type="InterPro" id="IPR024079">
    <property type="entry name" value="MetalloPept_cat_dom_sf"/>
</dbReference>
<comment type="similarity">
    <text evidence="1">Belongs to the peptidase M13 family.</text>
</comment>
<dbReference type="PROSITE" id="PS51885">
    <property type="entry name" value="NEPRILYSIN"/>
    <property type="match status" value="1"/>
</dbReference>
<dbReference type="Proteomes" id="UP000616769">
    <property type="component" value="Unassembled WGS sequence"/>
</dbReference>
<dbReference type="InterPro" id="IPR000718">
    <property type="entry name" value="Peptidase_M13"/>
</dbReference>
<evidence type="ECO:0000313" key="3">
    <source>
        <dbReference type="EMBL" id="KPM06670.1"/>
    </source>
</evidence>
<dbReference type="AlphaFoldDB" id="A0A132A8D9"/>
<name>A0A132A8D9_SARSC</name>
<dbReference type="Pfam" id="PF05649">
    <property type="entry name" value="Peptidase_M13_N"/>
    <property type="match status" value="1"/>
</dbReference>
<dbReference type="OrthoDB" id="6487182at2759"/>
<dbReference type="EMBL" id="JXLN01011022">
    <property type="protein sequence ID" value="KPM06670.1"/>
    <property type="molecule type" value="Genomic_DNA"/>
</dbReference>
<dbReference type="VEuPathDB" id="VectorBase:SSCA003662"/>
<evidence type="ECO:0000259" key="2">
    <source>
        <dbReference type="Pfam" id="PF05649"/>
    </source>
</evidence>
<proteinExistence type="inferred from homology"/>
<protein>
    <submittedName>
        <fullName evidence="3">Endopeptidase-like protein</fullName>
    </submittedName>
</protein>
<dbReference type="SUPFAM" id="SSF55486">
    <property type="entry name" value="Metalloproteases ('zincins'), catalytic domain"/>
    <property type="match status" value="1"/>
</dbReference>
<dbReference type="InterPro" id="IPR008753">
    <property type="entry name" value="Peptidase_M13_N"/>
</dbReference>
<reference evidence="3 4" key="1">
    <citation type="journal article" date="2015" name="Parasit. Vectors">
        <title>Draft genome of the scabies mite.</title>
        <authorList>
            <person name="Rider S.D.Jr."/>
            <person name="Morgan M.S."/>
            <person name="Arlian L.G."/>
        </authorList>
    </citation>
    <scope>NUCLEOTIDE SEQUENCE [LARGE SCALE GENOMIC DNA]</scope>
    <source>
        <strain evidence="3">Arlian Lab</strain>
    </source>
</reference>
<evidence type="ECO:0000256" key="1">
    <source>
        <dbReference type="ARBA" id="ARBA00007357"/>
    </source>
</evidence>
<dbReference type="InterPro" id="IPR042089">
    <property type="entry name" value="Peptidase_M13_dom_2"/>
</dbReference>
<evidence type="ECO:0000313" key="4">
    <source>
        <dbReference type="Proteomes" id="UP000616769"/>
    </source>
</evidence>
<feature type="domain" description="Peptidase M13 N-terminal" evidence="2">
    <location>
        <begin position="7"/>
        <end position="67"/>
    </location>
</feature>
<gene>
    <name evidence="3" type="ORF">QR98_0051480</name>
</gene>